<dbReference type="AlphaFoldDB" id="A0A381QZ66"/>
<evidence type="ECO:0000313" key="1">
    <source>
        <dbReference type="EMBL" id="SUZ84732.1"/>
    </source>
</evidence>
<sequence length="41" mass="4478">MLAVVSDDARSQADDCASFHGVGYRMFGADSQVSYDQNMEC</sequence>
<protein>
    <submittedName>
        <fullName evidence="1">Uncharacterized protein</fullName>
    </submittedName>
</protein>
<proteinExistence type="predicted"/>
<gene>
    <name evidence="1" type="ORF">METZ01_LOCUS37586</name>
</gene>
<organism evidence="1">
    <name type="scientific">marine metagenome</name>
    <dbReference type="NCBI Taxonomy" id="408172"/>
    <lineage>
        <taxon>unclassified sequences</taxon>
        <taxon>metagenomes</taxon>
        <taxon>ecological metagenomes</taxon>
    </lineage>
</organism>
<accession>A0A381QZ66</accession>
<reference evidence="1" key="1">
    <citation type="submission" date="2018-05" db="EMBL/GenBank/DDBJ databases">
        <authorList>
            <person name="Lanie J.A."/>
            <person name="Ng W.-L."/>
            <person name="Kazmierczak K.M."/>
            <person name="Andrzejewski T.M."/>
            <person name="Davidsen T.M."/>
            <person name="Wayne K.J."/>
            <person name="Tettelin H."/>
            <person name="Glass J.I."/>
            <person name="Rusch D."/>
            <person name="Podicherti R."/>
            <person name="Tsui H.-C.T."/>
            <person name="Winkler M.E."/>
        </authorList>
    </citation>
    <scope>NUCLEOTIDE SEQUENCE</scope>
</reference>
<name>A0A381QZ66_9ZZZZ</name>
<dbReference type="EMBL" id="UINC01001604">
    <property type="protein sequence ID" value="SUZ84732.1"/>
    <property type="molecule type" value="Genomic_DNA"/>
</dbReference>